<dbReference type="Pfam" id="PF03357">
    <property type="entry name" value="Snf7"/>
    <property type="match status" value="1"/>
</dbReference>
<evidence type="ECO:0000313" key="1">
    <source>
        <dbReference type="EMBL" id="KAG8461767.1"/>
    </source>
</evidence>
<dbReference type="OrthoDB" id="2329734at2759"/>
<dbReference type="PANTHER" id="PTHR10476">
    <property type="entry name" value="CHARGED MULTIVESICULAR BODY PROTEIN"/>
    <property type="match status" value="1"/>
</dbReference>
<reference evidence="1" key="1">
    <citation type="submission" date="2021-05" db="EMBL/GenBank/DDBJ databases">
        <title>The genome of the haptophyte Pavlova lutheri (Diacronema luteri, Pavlovales) - a model for lipid biosynthesis in eukaryotic algae.</title>
        <authorList>
            <person name="Hulatt C.J."/>
            <person name="Posewitz M.C."/>
        </authorList>
    </citation>
    <scope>NUCLEOTIDE SEQUENCE</scope>
    <source>
        <strain evidence="1">NIVA-4/92</strain>
    </source>
</reference>
<dbReference type="InterPro" id="IPR005024">
    <property type="entry name" value="Snf7_fam"/>
</dbReference>
<comment type="caution">
    <text evidence="1">The sequence shown here is derived from an EMBL/GenBank/DDBJ whole genome shotgun (WGS) entry which is preliminary data.</text>
</comment>
<keyword evidence="2" id="KW-1185">Reference proteome</keyword>
<accession>A0A8J6C4J1</accession>
<dbReference type="AlphaFoldDB" id="A0A8J6C4J1"/>
<dbReference type="GO" id="GO:0007034">
    <property type="term" value="P:vacuolar transport"/>
    <property type="evidence" value="ECO:0007669"/>
    <property type="project" value="InterPro"/>
</dbReference>
<dbReference type="EMBL" id="JAGTXO010000024">
    <property type="protein sequence ID" value="KAG8461767.1"/>
    <property type="molecule type" value="Genomic_DNA"/>
</dbReference>
<sequence>MWAPWQKPVDPKEQVRKWKADLRGEGRKLERQVRHIQAEEVKVKKSIKDAAKRGDTASAKVLAKELVRSRKVVNRLQISRVQLNSVVMQMQENYGQAKVMGHLQKSADIMRVMNNLIKLPEIAQTMQALQREMVKAGVIEDLVDAAMDQDDDELEDEAEEEVEKVLVEITSDMFQKAGAVPLQTVAKPEAAHTEAEEAADSEEVLAMQARLESLKAA</sequence>
<evidence type="ECO:0000313" key="2">
    <source>
        <dbReference type="Proteomes" id="UP000751190"/>
    </source>
</evidence>
<dbReference type="Gene3D" id="6.10.140.1230">
    <property type="match status" value="1"/>
</dbReference>
<evidence type="ECO:0008006" key="3">
    <source>
        <dbReference type="Google" id="ProtNLM"/>
    </source>
</evidence>
<dbReference type="OMA" id="KILWEVT"/>
<name>A0A8J6C4J1_DIALT</name>
<proteinExistence type="predicted"/>
<protein>
    <recommendedName>
        <fullName evidence="3">Charged multivesicular body protein 3</fullName>
    </recommendedName>
</protein>
<gene>
    <name evidence="1" type="ORF">KFE25_001385</name>
</gene>
<organism evidence="1 2">
    <name type="scientific">Diacronema lutheri</name>
    <name type="common">Unicellular marine alga</name>
    <name type="synonym">Monochrysis lutheri</name>
    <dbReference type="NCBI Taxonomy" id="2081491"/>
    <lineage>
        <taxon>Eukaryota</taxon>
        <taxon>Haptista</taxon>
        <taxon>Haptophyta</taxon>
        <taxon>Pavlovophyceae</taxon>
        <taxon>Pavlovales</taxon>
        <taxon>Pavlovaceae</taxon>
        <taxon>Diacronema</taxon>
    </lineage>
</organism>
<dbReference type="Proteomes" id="UP000751190">
    <property type="component" value="Unassembled WGS sequence"/>
</dbReference>